<feature type="domain" description="DUF7869" evidence="1">
    <location>
        <begin position="151"/>
        <end position="301"/>
    </location>
</feature>
<evidence type="ECO:0000259" key="1">
    <source>
        <dbReference type="Pfam" id="PF25273"/>
    </source>
</evidence>
<dbReference type="Pfam" id="PF25273">
    <property type="entry name" value="DUF7869"/>
    <property type="match status" value="1"/>
</dbReference>
<sequence length="359" mass="41042">MRVLPPGSLTDYLRLLQAKRTDLKFSLKLFSHVWSTSFGDRLAIREQSAHSQCSECLRHKLLISKLGDDRLLRNSQVQAFSCHLKRQYADRVCYWTARAHSKLPLAGSGRRELSIIMDGMDKSKFRFPRSGIFNSKEFTQCVRPCLDMTLAIVHGVGLTFTLSEPYTKKDSSWSIDVLANALHLASASIDLRQADVSLQADNTSRECKNNGMARFCGLMTGGHRVFRMEMRFLQSGHSHEDVDAQFSVISNLIESKKLLESPDQFCTMLEEWLRDAKNRPDEMQFRVAQLADTIRDWKNYLHIKSYGNTLQGIGGYKQYMSDPDYTRPLLYMPYYVCQEIMKAGPPIGRLHSSLTFAIC</sequence>
<dbReference type="PANTHER" id="PTHR33153">
    <property type="entry name" value="MYND-TYPE DOMAIN-CONTAINING PROTEIN"/>
    <property type="match status" value="1"/>
</dbReference>
<gene>
    <name evidence="2" type="ORF">SCF082_LOCUS110</name>
</gene>
<dbReference type="Proteomes" id="UP001642464">
    <property type="component" value="Unassembled WGS sequence"/>
</dbReference>
<dbReference type="InterPro" id="IPR057191">
    <property type="entry name" value="DUF7869"/>
</dbReference>
<keyword evidence="3" id="KW-1185">Reference proteome</keyword>
<reference evidence="2 3" key="1">
    <citation type="submission" date="2024-02" db="EMBL/GenBank/DDBJ databases">
        <authorList>
            <person name="Chen Y."/>
            <person name="Shah S."/>
            <person name="Dougan E. K."/>
            <person name="Thang M."/>
            <person name="Chan C."/>
        </authorList>
    </citation>
    <scope>NUCLEOTIDE SEQUENCE [LARGE SCALE GENOMIC DNA]</scope>
</reference>
<organism evidence="2 3">
    <name type="scientific">Durusdinium trenchii</name>
    <dbReference type="NCBI Taxonomy" id="1381693"/>
    <lineage>
        <taxon>Eukaryota</taxon>
        <taxon>Sar</taxon>
        <taxon>Alveolata</taxon>
        <taxon>Dinophyceae</taxon>
        <taxon>Suessiales</taxon>
        <taxon>Symbiodiniaceae</taxon>
        <taxon>Durusdinium</taxon>
    </lineage>
</organism>
<evidence type="ECO:0000313" key="2">
    <source>
        <dbReference type="EMBL" id="CAK8985354.1"/>
    </source>
</evidence>
<proteinExistence type="predicted"/>
<protein>
    <recommendedName>
        <fullName evidence="1">DUF7869 domain-containing protein</fullName>
    </recommendedName>
</protein>
<comment type="caution">
    <text evidence="2">The sequence shown here is derived from an EMBL/GenBank/DDBJ whole genome shotgun (WGS) entry which is preliminary data.</text>
</comment>
<evidence type="ECO:0000313" key="3">
    <source>
        <dbReference type="Proteomes" id="UP001642464"/>
    </source>
</evidence>
<dbReference type="EMBL" id="CAXAMM010000002">
    <property type="protein sequence ID" value="CAK8985354.1"/>
    <property type="molecule type" value="Genomic_DNA"/>
</dbReference>
<accession>A0ABP0H814</accession>
<dbReference type="PANTHER" id="PTHR33153:SF3">
    <property type="entry name" value="TRAFFICKING PROTEIN PARTICLE COMPLEX SUBUNIT 11 DOMAIN-CONTAINING PROTEIN"/>
    <property type="match status" value="1"/>
</dbReference>
<name>A0ABP0H814_9DINO</name>